<feature type="compositionally biased region" description="Polar residues" evidence="1">
    <location>
        <begin position="140"/>
        <end position="165"/>
    </location>
</feature>
<dbReference type="STRING" id="35722.A0A0B7NMC5"/>
<keyword evidence="2" id="KW-0732">Signal</keyword>
<dbReference type="Gene3D" id="3.10.350.10">
    <property type="entry name" value="LysM domain"/>
    <property type="match status" value="1"/>
</dbReference>
<accession>A0A0B7NMC5</accession>
<dbReference type="PROSITE" id="PS51782">
    <property type="entry name" value="LYSM"/>
    <property type="match status" value="1"/>
</dbReference>
<evidence type="ECO:0000313" key="4">
    <source>
        <dbReference type="EMBL" id="CEP18532.1"/>
    </source>
</evidence>
<name>A0A0B7NMC5_9FUNG</name>
<dbReference type="OrthoDB" id="2281372at2759"/>
<dbReference type="CDD" id="cd00118">
    <property type="entry name" value="LysM"/>
    <property type="match status" value="1"/>
</dbReference>
<dbReference type="InterPro" id="IPR018392">
    <property type="entry name" value="LysM"/>
</dbReference>
<dbReference type="Proteomes" id="UP000054107">
    <property type="component" value="Unassembled WGS sequence"/>
</dbReference>
<feature type="signal peptide" evidence="2">
    <location>
        <begin position="1"/>
        <end position="19"/>
    </location>
</feature>
<evidence type="ECO:0000256" key="2">
    <source>
        <dbReference type="SAM" id="SignalP"/>
    </source>
</evidence>
<dbReference type="InterPro" id="IPR036779">
    <property type="entry name" value="LysM_dom_sf"/>
</dbReference>
<evidence type="ECO:0000313" key="5">
    <source>
        <dbReference type="Proteomes" id="UP000054107"/>
    </source>
</evidence>
<keyword evidence="5" id="KW-1185">Reference proteome</keyword>
<feature type="chain" id="PRO_5002121532" description="LysM domain-containing protein" evidence="2">
    <location>
        <begin position="20"/>
        <end position="194"/>
    </location>
</feature>
<proteinExistence type="predicted"/>
<organism evidence="4 5">
    <name type="scientific">Parasitella parasitica</name>
    <dbReference type="NCBI Taxonomy" id="35722"/>
    <lineage>
        <taxon>Eukaryota</taxon>
        <taxon>Fungi</taxon>
        <taxon>Fungi incertae sedis</taxon>
        <taxon>Mucoromycota</taxon>
        <taxon>Mucoromycotina</taxon>
        <taxon>Mucoromycetes</taxon>
        <taxon>Mucorales</taxon>
        <taxon>Mucorineae</taxon>
        <taxon>Mucoraceae</taxon>
        <taxon>Parasitella</taxon>
    </lineage>
</organism>
<dbReference type="Pfam" id="PF01476">
    <property type="entry name" value="LysM"/>
    <property type="match status" value="1"/>
</dbReference>
<evidence type="ECO:0000256" key="1">
    <source>
        <dbReference type="SAM" id="MobiDB-lite"/>
    </source>
</evidence>
<feature type="region of interest" description="Disordered" evidence="1">
    <location>
        <begin position="133"/>
        <end position="165"/>
    </location>
</feature>
<feature type="domain" description="LysM" evidence="3">
    <location>
        <begin position="27"/>
        <end position="77"/>
    </location>
</feature>
<protein>
    <recommendedName>
        <fullName evidence="3">LysM domain-containing protein</fullName>
    </recommendedName>
</protein>
<sequence length="194" mass="19465">MKFLAVSSIALLFIGQAVAKPAEGCLKNYTITAVDTCVSVAARFQITEADFYKMNPGLHHSEKHDCDNLDTDKPFCVCMQEPCSDGTAAVTTTIGSIVGAANSTTNATLPAGTDIKASVAANSSVTTNSSIATNSSAATQPASTNPSILLPKSSANSNVTGSTQTAPAVSAGATTSIFGAAAIGIAFAAASLLL</sequence>
<dbReference type="EMBL" id="LN733835">
    <property type="protein sequence ID" value="CEP18532.1"/>
    <property type="molecule type" value="Genomic_DNA"/>
</dbReference>
<reference evidence="4 5" key="1">
    <citation type="submission" date="2014-09" db="EMBL/GenBank/DDBJ databases">
        <authorList>
            <person name="Ellenberger Sabrina"/>
        </authorList>
    </citation>
    <scope>NUCLEOTIDE SEQUENCE [LARGE SCALE GENOMIC DNA]</scope>
    <source>
        <strain evidence="4 5">CBS 412.66</strain>
    </source>
</reference>
<evidence type="ECO:0000259" key="3">
    <source>
        <dbReference type="PROSITE" id="PS51782"/>
    </source>
</evidence>
<dbReference type="AlphaFoldDB" id="A0A0B7NMC5"/>
<gene>
    <name evidence="4" type="primary">PARPA_12836.1 scaffold 45468</name>
</gene>